<dbReference type="PANTHER" id="PTHR24421:SF10">
    <property type="entry name" value="NITRATE_NITRITE SENSOR PROTEIN NARQ"/>
    <property type="match status" value="1"/>
</dbReference>
<feature type="domain" description="Histidine kinase/HSP90-like ATPase" evidence="11">
    <location>
        <begin position="311"/>
        <end position="402"/>
    </location>
</feature>
<evidence type="ECO:0000256" key="9">
    <source>
        <dbReference type="SAM" id="MobiDB-lite"/>
    </source>
</evidence>
<feature type="transmembrane region" description="Helical" evidence="10">
    <location>
        <begin position="125"/>
        <end position="143"/>
    </location>
</feature>
<proteinExistence type="predicted"/>
<evidence type="ECO:0000256" key="3">
    <source>
        <dbReference type="ARBA" id="ARBA00022553"/>
    </source>
</evidence>
<dbReference type="Proteomes" id="UP000516660">
    <property type="component" value="Chromosome"/>
</dbReference>
<dbReference type="EC" id="2.7.13.3" evidence="2"/>
<keyword evidence="4" id="KW-0808">Transferase</keyword>
<feature type="transmembrane region" description="Helical" evidence="10">
    <location>
        <begin position="39"/>
        <end position="59"/>
    </location>
</feature>
<feature type="region of interest" description="Disordered" evidence="9">
    <location>
        <begin position="398"/>
        <end position="421"/>
    </location>
</feature>
<keyword evidence="3" id="KW-0597">Phosphoprotein</keyword>
<dbReference type="InterPro" id="IPR017205">
    <property type="entry name" value="Sig_transdc_His_kinase_ChrS"/>
</dbReference>
<gene>
    <name evidence="12" type="ORF">H9X71_05880</name>
</gene>
<evidence type="ECO:0000256" key="2">
    <source>
        <dbReference type="ARBA" id="ARBA00012438"/>
    </source>
</evidence>
<dbReference type="PIRSF" id="PIRSF037434">
    <property type="entry name" value="STHK_ChrS"/>
    <property type="match status" value="1"/>
</dbReference>
<sequence>MRDRVSGWQARGMVSVRLADAAAVAMAALLLLLSLGADGIARAGAVASVVVLAAAYVVVGRRALRASTDAEPADDARPAPAAIAFLAVAIPAAAWGAASASELAVVQCVLCPLVWLVLPRVRDAIVGTVALTGSIAAGFLLGFGSEPVMLVTAAVTQGLSLAGSIVLGLWITRISVLSRERLELLEGLRAAQAQVEDLGREAGAARERARLSADLHDTVAQDLTALVMLAQRGRRELRAGDVERAAGTLDALESGARAALTETRAIVAATAPVQLEDGVGAALARLGARFSRETGLPVLVDADGAAPLDRDAEVVLLRCAQEGLANVRRHADAAAVGLSLGTDGDDAVLRIRDDGRGFDPSRASAGYGLEGMRRRLGEAGGRLDIATGADGTVLTARIPGRTPLPDAAPRPAASLPATAGA</sequence>
<dbReference type="InterPro" id="IPR050482">
    <property type="entry name" value="Sensor_HK_TwoCompSys"/>
</dbReference>
<name>A0A7L7Z5D6_9MICO</name>
<dbReference type="InterPro" id="IPR011712">
    <property type="entry name" value="Sig_transdc_His_kin_sub3_dim/P"/>
</dbReference>
<evidence type="ECO:0000256" key="1">
    <source>
        <dbReference type="ARBA" id="ARBA00000085"/>
    </source>
</evidence>
<keyword evidence="7" id="KW-0067">ATP-binding</keyword>
<dbReference type="GO" id="GO:0016020">
    <property type="term" value="C:membrane"/>
    <property type="evidence" value="ECO:0007669"/>
    <property type="project" value="InterPro"/>
</dbReference>
<feature type="transmembrane region" description="Helical" evidence="10">
    <location>
        <begin position="79"/>
        <end position="97"/>
    </location>
</feature>
<dbReference type="SMART" id="SM00387">
    <property type="entry name" value="HATPase_c"/>
    <property type="match status" value="1"/>
</dbReference>
<dbReference type="SUPFAM" id="SSF55874">
    <property type="entry name" value="ATPase domain of HSP90 chaperone/DNA topoisomerase II/histidine kinase"/>
    <property type="match status" value="1"/>
</dbReference>
<dbReference type="EMBL" id="CP061274">
    <property type="protein sequence ID" value="QOD44841.1"/>
    <property type="molecule type" value="Genomic_DNA"/>
</dbReference>
<protein>
    <recommendedName>
        <fullName evidence="2">histidine kinase</fullName>
        <ecNumber evidence="2">2.7.13.3</ecNumber>
    </recommendedName>
</protein>
<evidence type="ECO:0000256" key="6">
    <source>
        <dbReference type="ARBA" id="ARBA00022777"/>
    </source>
</evidence>
<reference evidence="12 13" key="1">
    <citation type="submission" date="2020-08" db="EMBL/GenBank/DDBJ databases">
        <title>Description of Clavibacter zhangzhiyonge sp. nov., a phytopathogenic actinobacterium isolated from barley seeds, causing leaf brown spot and decline.</title>
        <authorList>
            <person name="Tian Q."/>
            <person name="Chuan J."/>
            <person name="Zhao W."/>
            <person name="Li X."/>
        </authorList>
    </citation>
    <scope>NUCLEOTIDE SEQUENCE [LARGE SCALE GENOMIC DNA]</scope>
    <source>
        <strain evidence="12 13">DM1</strain>
    </source>
</reference>
<evidence type="ECO:0000256" key="7">
    <source>
        <dbReference type="ARBA" id="ARBA00022840"/>
    </source>
</evidence>
<organism evidence="12 13">
    <name type="scientific">Clavibacter zhangzhiyongii</name>
    <dbReference type="NCBI Taxonomy" id="2768071"/>
    <lineage>
        <taxon>Bacteria</taxon>
        <taxon>Bacillati</taxon>
        <taxon>Actinomycetota</taxon>
        <taxon>Actinomycetes</taxon>
        <taxon>Micrococcales</taxon>
        <taxon>Microbacteriaceae</taxon>
        <taxon>Clavibacter</taxon>
    </lineage>
</organism>
<evidence type="ECO:0000256" key="4">
    <source>
        <dbReference type="ARBA" id="ARBA00022679"/>
    </source>
</evidence>
<keyword evidence="10" id="KW-1133">Transmembrane helix</keyword>
<keyword evidence="10" id="KW-0812">Transmembrane</keyword>
<dbReference type="Pfam" id="PF07730">
    <property type="entry name" value="HisKA_3"/>
    <property type="match status" value="1"/>
</dbReference>
<dbReference type="Gene3D" id="1.20.5.1930">
    <property type="match status" value="1"/>
</dbReference>
<dbReference type="Gene3D" id="3.30.565.10">
    <property type="entry name" value="Histidine kinase-like ATPase, C-terminal domain"/>
    <property type="match status" value="1"/>
</dbReference>
<dbReference type="GO" id="GO:0005524">
    <property type="term" value="F:ATP binding"/>
    <property type="evidence" value="ECO:0007669"/>
    <property type="project" value="UniProtKB-KW"/>
</dbReference>
<dbReference type="Pfam" id="PF02518">
    <property type="entry name" value="HATPase_c"/>
    <property type="match status" value="1"/>
</dbReference>
<dbReference type="PANTHER" id="PTHR24421">
    <property type="entry name" value="NITRATE/NITRITE SENSOR PROTEIN NARX-RELATED"/>
    <property type="match status" value="1"/>
</dbReference>
<evidence type="ECO:0000256" key="5">
    <source>
        <dbReference type="ARBA" id="ARBA00022741"/>
    </source>
</evidence>
<dbReference type="InterPro" id="IPR003594">
    <property type="entry name" value="HATPase_dom"/>
</dbReference>
<keyword evidence="6 12" id="KW-0418">Kinase</keyword>
<keyword evidence="8" id="KW-0902">Two-component regulatory system</keyword>
<accession>A0A7L7Z5D6</accession>
<evidence type="ECO:0000256" key="8">
    <source>
        <dbReference type="ARBA" id="ARBA00023012"/>
    </source>
</evidence>
<dbReference type="AlphaFoldDB" id="A0A7L7Z5D6"/>
<dbReference type="GO" id="GO:0000155">
    <property type="term" value="F:phosphorelay sensor kinase activity"/>
    <property type="evidence" value="ECO:0007669"/>
    <property type="project" value="InterPro"/>
</dbReference>
<keyword evidence="5" id="KW-0547">Nucleotide-binding</keyword>
<evidence type="ECO:0000313" key="12">
    <source>
        <dbReference type="EMBL" id="QOD44841.1"/>
    </source>
</evidence>
<dbReference type="CDD" id="cd16917">
    <property type="entry name" value="HATPase_UhpB-NarQ-NarX-like"/>
    <property type="match status" value="1"/>
</dbReference>
<dbReference type="GO" id="GO:0046983">
    <property type="term" value="F:protein dimerization activity"/>
    <property type="evidence" value="ECO:0007669"/>
    <property type="project" value="InterPro"/>
</dbReference>
<dbReference type="InterPro" id="IPR036890">
    <property type="entry name" value="HATPase_C_sf"/>
</dbReference>
<evidence type="ECO:0000256" key="10">
    <source>
        <dbReference type="SAM" id="Phobius"/>
    </source>
</evidence>
<keyword evidence="13" id="KW-1185">Reference proteome</keyword>
<feature type="transmembrane region" description="Helical" evidence="10">
    <location>
        <begin position="12"/>
        <end position="33"/>
    </location>
</feature>
<dbReference type="KEGG" id="czh:H9X71_05880"/>
<keyword evidence="10" id="KW-0472">Membrane</keyword>
<evidence type="ECO:0000259" key="11">
    <source>
        <dbReference type="SMART" id="SM00387"/>
    </source>
</evidence>
<evidence type="ECO:0000313" key="13">
    <source>
        <dbReference type="Proteomes" id="UP000516660"/>
    </source>
</evidence>
<feature type="transmembrane region" description="Helical" evidence="10">
    <location>
        <begin position="149"/>
        <end position="171"/>
    </location>
</feature>
<comment type="catalytic activity">
    <reaction evidence="1">
        <text>ATP + protein L-histidine = ADP + protein N-phospho-L-histidine.</text>
        <dbReference type="EC" id="2.7.13.3"/>
    </reaction>
</comment>